<dbReference type="EMBL" id="JBJUIK010000014">
    <property type="protein sequence ID" value="KAL3504178.1"/>
    <property type="molecule type" value="Genomic_DNA"/>
</dbReference>
<reference evidence="1 2" key="1">
    <citation type="submission" date="2024-11" db="EMBL/GenBank/DDBJ databases">
        <title>A near-complete genome assembly of Cinchona calisaya.</title>
        <authorList>
            <person name="Lian D.C."/>
            <person name="Zhao X.W."/>
            <person name="Wei L."/>
        </authorList>
    </citation>
    <scope>NUCLEOTIDE SEQUENCE [LARGE SCALE GENOMIC DNA]</scope>
    <source>
        <tissue evidence="1">Nenye</tissue>
    </source>
</reference>
<comment type="caution">
    <text evidence="1">The sequence shown here is derived from an EMBL/GenBank/DDBJ whole genome shotgun (WGS) entry which is preliminary data.</text>
</comment>
<keyword evidence="2" id="KW-1185">Reference proteome</keyword>
<protein>
    <submittedName>
        <fullName evidence="1">Uncharacterized protein</fullName>
    </submittedName>
</protein>
<dbReference type="AlphaFoldDB" id="A0ABD2Y9N2"/>
<evidence type="ECO:0000313" key="2">
    <source>
        <dbReference type="Proteomes" id="UP001630127"/>
    </source>
</evidence>
<dbReference type="Proteomes" id="UP001630127">
    <property type="component" value="Unassembled WGS sequence"/>
</dbReference>
<organism evidence="1 2">
    <name type="scientific">Cinchona calisaya</name>
    <dbReference type="NCBI Taxonomy" id="153742"/>
    <lineage>
        <taxon>Eukaryota</taxon>
        <taxon>Viridiplantae</taxon>
        <taxon>Streptophyta</taxon>
        <taxon>Embryophyta</taxon>
        <taxon>Tracheophyta</taxon>
        <taxon>Spermatophyta</taxon>
        <taxon>Magnoliopsida</taxon>
        <taxon>eudicotyledons</taxon>
        <taxon>Gunneridae</taxon>
        <taxon>Pentapetalae</taxon>
        <taxon>asterids</taxon>
        <taxon>lamiids</taxon>
        <taxon>Gentianales</taxon>
        <taxon>Rubiaceae</taxon>
        <taxon>Cinchonoideae</taxon>
        <taxon>Cinchoneae</taxon>
        <taxon>Cinchona</taxon>
    </lineage>
</organism>
<accession>A0ABD2Y9N2</accession>
<evidence type="ECO:0000313" key="1">
    <source>
        <dbReference type="EMBL" id="KAL3504178.1"/>
    </source>
</evidence>
<sequence length="90" mass="10113">MKGKGWRAKRVGVEKRAIDLWQSMLGMRRKGWRWLQRLGKGGRDGGGSDWVKNDISREGWWREIEGGGDDEGNEEVVVVDEGSGWGKAVA</sequence>
<proteinExistence type="predicted"/>
<name>A0ABD2Y9N2_9GENT</name>
<gene>
    <name evidence="1" type="ORF">ACH5RR_034019</name>
</gene>